<reference evidence="1 2" key="1">
    <citation type="submission" date="2020-08" db="EMBL/GenBank/DDBJ databases">
        <title>Genomic Encyclopedia of Type Strains, Phase III (KMG-III): the genomes of soil and plant-associated and newly described type strains.</title>
        <authorList>
            <person name="Whitman W."/>
        </authorList>
    </citation>
    <scope>NUCLEOTIDE SEQUENCE [LARGE SCALE GENOMIC DNA]</scope>
    <source>
        <strain evidence="1 2">CECT 5831</strain>
    </source>
</reference>
<sequence length="80" mass="9302">MNPAKAIWRFFFPKERILIFTSFDADSYARAKSRLLNGGIRHRSRIVSQPTGRDTFTGRGMTQYDLYVAQEDEHAARHLL</sequence>
<gene>
    <name evidence="1" type="ORF">FHS19_000500</name>
</gene>
<proteinExistence type="predicted"/>
<evidence type="ECO:0000313" key="2">
    <source>
        <dbReference type="Proteomes" id="UP000517523"/>
    </source>
</evidence>
<organism evidence="1 2">
    <name type="scientific">Paenibacillus rhizosphaerae</name>
    <dbReference type="NCBI Taxonomy" id="297318"/>
    <lineage>
        <taxon>Bacteria</taxon>
        <taxon>Bacillati</taxon>
        <taxon>Bacillota</taxon>
        <taxon>Bacilli</taxon>
        <taxon>Bacillales</taxon>
        <taxon>Paenibacillaceae</taxon>
        <taxon>Paenibacillus</taxon>
    </lineage>
</organism>
<protein>
    <recommendedName>
        <fullName evidence="3">DUF2007 domain-containing protein</fullName>
    </recommendedName>
</protein>
<evidence type="ECO:0008006" key="3">
    <source>
        <dbReference type="Google" id="ProtNLM"/>
    </source>
</evidence>
<name>A0A839TG82_9BACL</name>
<accession>A0A839TG82</accession>
<comment type="caution">
    <text evidence="1">The sequence shown here is derived from an EMBL/GenBank/DDBJ whole genome shotgun (WGS) entry which is preliminary data.</text>
</comment>
<evidence type="ECO:0000313" key="1">
    <source>
        <dbReference type="EMBL" id="MBB3125846.1"/>
    </source>
</evidence>
<dbReference type="AlphaFoldDB" id="A0A839TG82"/>
<dbReference type="RefSeq" id="WP_183578100.1">
    <property type="nucleotide sequence ID" value="NZ_JACHXJ010000001.1"/>
</dbReference>
<dbReference type="Proteomes" id="UP000517523">
    <property type="component" value="Unassembled WGS sequence"/>
</dbReference>
<dbReference type="EMBL" id="JACHXJ010000001">
    <property type="protein sequence ID" value="MBB3125846.1"/>
    <property type="molecule type" value="Genomic_DNA"/>
</dbReference>